<feature type="region of interest" description="Disordered" evidence="1">
    <location>
        <begin position="1"/>
        <end position="23"/>
    </location>
</feature>
<evidence type="ECO:0000313" key="2">
    <source>
        <dbReference type="EMBL" id="GMR44378.1"/>
    </source>
</evidence>
<dbReference type="EMBL" id="BTRK01000003">
    <property type="protein sequence ID" value="GMR44378.1"/>
    <property type="molecule type" value="Genomic_DNA"/>
</dbReference>
<accession>A0AAN4ZN94</accession>
<protein>
    <submittedName>
        <fullName evidence="2">Uncharacterized protein</fullName>
    </submittedName>
</protein>
<feature type="non-terminal residue" evidence="2">
    <location>
        <position position="1"/>
    </location>
</feature>
<gene>
    <name evidence="2" type="ORF">PMAYCL1PPCAC_14573</name>
</gene>
<sequence>RMATSSQECSPVASPVPPARSYPQRIIRPFADKEAIQRNFVTLPRDAPKFSRRNLSLNERFGIIERGYYLESHPNDIPCELEEPRRVNLVPLTPQATLEEVIADLKEKTAKRHEKNANKRSSTSPLPSSASTTSSTPTP</sequence>
<dbReference type="AlphaFoldDB" id="A0AAN4ZN94"/>
<evidence type="ECO:0000256" key="1">
    <source>
        <dbReference type="SAM" id="MobiDB-lite"/>
    </source>
</evidence>
<dbReference type="Proteomes" id="UP001328107">
    <property type="component" value="Unassembled WGS sequence"/>
</dbReference>
<evidence type="ECO:0000313" key="3">
    <source>
        <dbReference type="Proteomes" id="UP001328107"/>
    </source>
</evidence>
<feature type="region of interest" description="Disordered" evidence="1">
    <location>
        <begin position="105"/>
        <end position="139"/>
    </location>
</feature>
<name>A0AAN4ZN94_9BILA</name>
<feature type="compositionally biased region" description="Low complexity" evidence="1">
    <location>
        <begin position="121"/>
        <end position="139"/>
    </location>
</feature>
<reference evidence="3" key="1">
    <citation type="submission" date="2022-10" db="EMBL/GenBank/DDBJ databases">
        <title>Genome assembly of Pristionchus species.</title>
        <authorList>
            <person name="Yoshida K."/>
            <person name="Sommer R.J."/>
        </authorList>
    </citation>
    <scope>NUCLEOTIDE SEQUENCE [LARGE SCALE GENOMIC DNA]</scope>
    <source>
        <strain evidence="3">RS5460</strain>
    </source>
</reference>
<organism evidence="2 3">
    <name type="scientific">Pristionchus mayeri</name>
    <dbReference type="NCBI Taxonomy" id="1317129"/>
    <lineage>
        <taxon>Eukaryota</taxon>
        <taxon>Metazoa</taxon>
        <taxon>Ecdysozoa</taxon>
        <taxon>Nematoda</taxon>
        <taxon>Chromadorea</taxon>
        <taxon>Rhabditida</taxon>
        <taxon>Rhabditina</taxon>
        <taxon>Diplogasteromorpha</taxon>
        <taxon>Diplogasteroidea</taxon>
        <taxon>Neodiplogasteridae</taxon>
        <taxon>Pristionchus</taxon>
    </lineage>
</organism>
<comment type="caution">
    <text evidence="2">The sequence shown here is derived from an EMBL/GenBank/DDBJ whole genome shotgun (WGS) entry which is preliminary data.</text>
</comment>
<proteinExistence type="predicted"/>
<keyword evidence="3" id="KW-1185">Reference proteome</keyword>